<keyword evidence="1" id="KW-0472">Membrane</keyword>
<dbReference type="GO" id="GO:0016717">
    <property type="term" value="F:oxidoreductase activity, acting on paired donors, with oxidation of a pair of donors resulting in the reduction of molecular oxygen to two molecules of water"/>
    <property type="evidence" value="ECO:0007669"/>
    <property type="project" value="TreeGrafter"/>
</dbReference>
<dbReference type="EMBL" id="CP034687">
    <property type="protein sequence ID" value="AZS83056.1"/>
    <property type="molecule type" value="Genomic_DNA"/>
</dbReference>
<dbReference type="EMBL" id="CP029078">
    <property type="protein sequence ID" value="QCN90092.1"/>
    <property type="molecule type" value="Genomic_DNA"/>
</dbReference>
<dbReference type="Pfam" id="PF00487">
    <property type="entry name" value="FA_desaturase"/>
    <property type="match status" value="1"/>
</dbReference>
<name>A0A3Q9KPZ4_STRGD</name>
<dbReference type="GO" id="GO:0016020">
    <property type="term" value="C:membrane"/>
    <property type="evidence" value="ECO:0007669"/>
    <property type="project" value="TreeGrafter"/>
</dbReference>
<keyword evidence="6" id="KW-1185">Reference proteome</keyword>
<dbReference type="GO" id="GO:0008610">
    <property type="term" value="P:lipid biosynthetic process"/>
    <property type="evidence" value="ECO:0007669"/>
    <property type="project" value="UniProtKB-ARBA"/>
</dbReference>
<feature type="transmembrane region" description="Helical" evidence="1">
    <location>
        <begin position="206"/>
        <end position="223"/>
    </location>
</feature>
<dbReference type="Proteomes" id="UP000501753">
    <property type="component" value="Chromosome"/>
</dbReference>
<dbReference type="RefSeq" id="WP_127175972.1">
    <property type="nucleotide sequence ID" value="NZ_CP029078.1"/>
</dbReference>
<protein>
    <submittedName>
        <fullName evidence="3">Dihydrorhizobitoxine desaturase</fullName>
    </submittedName>
</protein>
<proteinExistence type="predicted"/>
<reference evidence="4 6" key="1">
    <citation type="submission" date="2018-04" db="EMBL/GenBank/DDBJ databases">
        <title>Complete genome sequences of Streptomyces griseoviridis K61 and characterization of antagonistic properties of biological control agents.</title>
        <authorList>
            <person name="Mariita R.M."/>
            <person name="Sello J.K."/>
        </authorList>
    </citation>
    <scope>NUCLEOTIDE SEQUENCE [LARGE SCALE GENOMIC DNA]</scope>
    <source>
        <strain evidence="4 6">K61</strain>
    </source>
</reference>
<dbReference type="AlphaFoldDB" id="A0A3Q9KPZ4"/>
<sequence length="363" mass="42072">MSTDSSWAYDGRRYRMHRFPPDVQRELNELNRPDNWHVLLAWVEDVLWMALSVAVCVYGSPWFYPLAVLVIGARQRGLSTLLHDCAHGVGVADKRLQMFAGTLLTAYPIFQQHYAYKVSHVFTHHPKLGSPEGDPDLRFFIEQGAYRRSATASYVRRVVILPLLGSQTWAYLRYLVRNRYRVLKGVEKRAEASTPAQRRKRALDRAGFWLFWGLVVSLAWSGGWLWGLLLFWVIPYLTSFQILGWYIELSEHTPLVRDSNVDLYMTRNRKSRGWEKFLTGIHNDNYHLEHHLDPRTPFWNLARTREIRLRDPHYAAVDRALGGLFHRGPEGQPSTMSAIVRYMSRTEDAPPVKPIQEGNDVAA</sequence>
<evidence type="ECO:0000256" key="1">
    <source>
        <dbReference type="SAM" id="Phobius"/>
    </source>
</evidence>
<evidence type="ECO:0000313" key="5">
    <source>
        <dbReference type="Proteomes" id="UP000271291"/>
    </source>
</evidence>
<keyword evidence="1" id="KW-1133">Transmembrane helix</keyword>
<dbReference type="PANTHER" id="PTHR19353">
    <property type="entry name" value="FATTY ACID DESATURASE 2"/>
    <property type="match status" value="1"/>
</dbReference>
<dbReference type="Proteomes" id="UP000271291">
    <property type="component" value="Chromosome"/>
</dbReference>
<evidence type="ECO:0000313" key="4">
    <source>
        <dbReference type="EMBL" id="QCN90092.1"/>
    </source>
</evidence>
<reference evidence="3 5" key="2">
    <citation type="submission" date="2018-12" db="EMBL/GenBank/DDBJ databases">
        <title>Streptomyces griseoviridis F1-27 complete genome.</title>
        <authorList>
            <person name="Mariita R.M."/>
            <person name="Sello J.K."/>
        </authorList>
    </citation>
    <scope>NUCLEOTIDE SEQUENCE [LARGE SCALE GENOMIC DNA]</scope>
    <source>
        <strain evidence="3 5">F1-27</strain>
    </source>
</reference>
<feature type="domain" description="Fatty acid desaturase" evidence="2">
    <location>
        <begin position="61"/>
        <end position="307"/>
    </location>
</feature>
<dbReference type="InterPro" id="IPR012171">
    <property type="entry name" value="Fatty_acid_desaturase"/>
</dbReference>
<feature type="transmembrane region" description="Helical" evidence="1">
    <location>
        <begin position="46"/>
        <end position="71"/>
    </location>
</feature>
<keyword evidence="1" id="KW-0812">Transmembrane</keyword>
<evidence type="ECO:0000313" key="6">
    <source>
        <dbReference type="Proteomes" id="UP000501753"/>
    </source>
</evidence>
<dbReference type="OrthoDB" id="9800167at2"/>
<evidence type="ECO:0000259" key="2">
    <source>
        <dbReference type="Pfam" id="PF00487"/>
    </source>
</evidence>
<gene>
    <name evidence="4" type="ORF">DDJ31_38200</name>
    <name evidence="3" type="ORF">ELQ87_01165</name>
</gene>
<accession>A0A3Q9KPZ4</accession>
<dbReference type="InterPro" id="IPR005804">
    <property type="entry name" value="FA_desaturase_dom"/>
</dbReference>
<evidence type="ECO:0000313" key="3">
    <source>
        <dbReference type="EMBL" id="AZS83056.1"/>
    </source>
</evidence>
<dbReference type="KEGG" id="sgd:ELQ87_01165"/>
<dbReference type="PANTHER" id="PTHR19353:SF19">
    <property type="entry name" value="DELTA(5) FATTY ACID DESATURASE C-RELATED"/>
    <property type="match status" value="1"/>
</dbReference>
<organism evidence="3 5">
    <name type="scientific">Streptomyces griseoviridis</name>
    <dbReference type="NCBI Taxonomy" id="45398"/>
    <lineage>
        <taxon>Bacteria</taxon>
        <taxon>Bacillati</taxon>
        <taxon>Actinomycetota</taxon>
        <taxon>Actinomycetes</taxon>
        <taxon>Kitasatosporales</taxon>
        <taxon>Streptomycetaceae</taxon>
        <taxon>Streptomyces</taxon>
    </lineage>
</organism>
<dbReference type="CDD" id="cd03510">
    <property type="entry name" value="Rhizobitoxine-FADS-like"/>
    <property type="match status" value="1"/>
</dbReference>